<keyword evidence="3" id="KW-1185">Reference proteome</keyword>
<sequence length="185" mass="20350">MDLRTILPWVCAAAVVLAGLVVLAVILRRRSRQRKLLAEQLSRKLREEALDRALANRRGPAAGHSSPDPVQVQYKMTADRRGGGPLLRLTEQNQTVTRVYLLDRAQRLFLGVQDGRTVVRKDYDARDGILCELYARQDGQFARALSGGVQLLRGKSASPLAAGGTPLKTGDRIVLPGTQFLVELL</sequence>
<proteinExistence type="predicted"/>
<dbReference type="Proteomes" id="UP000768567">
    <property type="component" value="Unassembled WGS sequence"/>
</dbReference>
<keyword evidence="1" id="KW-1133">Transmembrane helix</keyword>
<evidence type="ECO:0000256" key="1">
    <source>
        <dbReference type="SAM" id="Phobius"/>
    </source>
</evidence>
<organism evidence="2 3">
    <name type="scientific">Gemmiger gallinarum</name>
    <dbReference type="NCBI Taxonomy" id="2779354"/>
    <lineage>
        <taxon>Bacteria</taxon>
        <taxon>Bacillati</taxon>
        <taxon>Bacillota</taxon>
        <taxon>Clostridia</taxon>
        <taxon>Eubacteriales</taxon>
        <taxon>Gemmiger</taxon>
    </lineage>
</organism>
<protein>
    <recommendedName>
        <fullName evidence="4">FHA domain-containing protein</fullName>
    </recommendedName>
</protein>
<name>A0ABR9R4U4_9FIRM</name>
<reference evidence="2 3" key="1">
    <citation type="submission" date="2020-10" db="EMBL/GenBank/DDBJ databases">
        <title>ChiBAC.</title>
        <authorList>
            <person name="Zenner C."/>
            <person name="Hitch T.C.A."/>
            <person name="Clavel T."/>
        </authorList>
    </citation>
    <scope>NUCLEOTIDE SEQUENCE [LARGE SCALE GENOMIC DNA]</scope>
    <source>
        <strain evidence="2 3">DSM 109015</strain>
    </source>
</reference>
<evidence type="ECO:0000313" key="3">
    <source>
        <dbReference type="Proteomes" id="UP000768567"/>
    </source>
</evidence>
<keyword evidence="1" id="KW-0472">Membrane</keyword>
<gene>
    <name evidence="2" type="ORF">INF35_08355</name>
</gene>
<dbReference type="EMBL" id="JADCKC010000002">
    <property type="protein sequence ID" value="MBE5037795.1"/>
    <property type="molecule type" value="Genomic_DNA"/>
</dbReference>
<dbReference type="RefSeq" id="WP_193501409.1">
    <property type="nucleotide sequence ID" value="NZ_JADCKC010000002.1"/>
</dbReference>
<comment type="caution">
    <text evidence="2">The sequence shown here is derived from an EMBL/GenBank/DDBJ whole genome shotgun (WGS) entry which is preliminary data.</text>
</comment>
<evidence type="ECO:0000313" key="2">
    <source>
        <dbReference type="EMBL" id="MBE5037795.1"/>
    </source>
</evidence>
<evidence type="ECO:0008006" key="4">
    <source>
        <dbReference type="Google" id="ProtNLM"/>
    </source>
</evidence>
<keyword evidence="1" id="KW-0812">Transmembrane</keyword>
<feature type="transmembrane region" description="Helical" evidence="1">
    <location>
        <begin position="6"/>
        <end position="27"/>
    </location>
</feature>
<accession>A0ABR9R4U4</accession>